<dbReference type="SMART" id="SM00220">
    <property type="entry name" value="S_TKc"/>
    <property type="match status" value="1"/>
</dbReference>
<dbReference type="Proteomes" id="UP001189429">
    <property type="component" value="Unassembled WGS sequence"/>
</dbReference>
<comment type="catalytic activity">
    <reaction evidence="9">
        <text>L-tyrosyl-[protein] + ATP = O-phospho-L-tyrosyl-[protein] + ADP + H(+)</text>
        <dbReference type="Rhea" id="RHEA:10596"/>
        <dbReference type="Rhea" id="RHEA-COMP:10136"/>
        <dbReference type="Rhea" id="RHEA-COMP:20101"/>
        <dbReference type="ChEBI" id="CHEBI:15378"/>
        <dbReference type="ChEBI" id="CHEBI:30616"/>
        <dbReference type="ChEBI" id="CHEBI:46858"/>
        <dbReference type="ChEBI" id="CHEBI:61978"/>
        <dbReference type="ChEBI" id="CHEBI:456216"/>
        <dbReference type="EC" id="2.7.12.2"/>
    </reaction>
</comment>
<dbReference type="InterPro" id="IPR011009">
    <property type="entry name" value="Kinase-like_dom_sf"/>
</dbReference>
<comment type="similarity">
    <text evidence="5">Belongs to the protein kinase superfamily. STE Ser/Thr protein kinase family. MAP kinase kinase subfamily.</text>
</comment>
<feature type="domain" description="Protein kinase" evidence="10">
    <location>
        <begin position="58"/>
        <end position="314"/>
    </location>
</feature>
<comment type="caution">
    <text evidence="11">The sequence shown here is derived from an EMBL/GenBank/DDBJ whole genome shotgun (WGS) entry which is preliminary data.</text>
</comment>
<evidence type="ECO:0000256" key="8">
    <source>
        <dbReference type="ARBA" id="ARBA00049299"/>
    </source>
</evidence>
<protein>
    <recommendedName>
        <fullName evidence="6">mitogen-activated protein kinase kinase</fullName>
        <ecNumber evidence="6">2.7.12.2</ecNumber>
    </recommendedName>
</protein>
<dbReference type="PANTHER" id="PTHR48013:SF9">
    <property type="entry name" value="DUAL SPECIFICITY MITOGEN-ACTIVATED PROTEIN KINASE KINASE 5"/>
    <property type="match status" value="1"/>
</dbReference>
<comment type="catalytic activity">
    <reaction evidence="8">
        <text>L-threonyl-[protein] + ATP = O-phospho-L-threonyl-[protein] + ADP + H(+)</text>
        <dbReference type="Rhea" id="RHEA:46608"/>
        <dbReference type="Rhea" id="RHEA-COMP:11060"/>
        <dbReference type="Rhea" id="RHEA-COMP:11605"/>
        <dbReference type="ChEBI" id="CHEBI:15378"/>
        <dbReference type="ChEBI" id="CHEBI:30013"/>
        <dbReference type="ChEBI" id="CHEBI:30616"/>
        <dbReference type="ChEBI" id="CHEBI:61977"/>
        <dbReference type="ChEBI" id="CHEBI:456216"/>
        <dbReference type="EC" id="2.7.12.2"/>
    </reaction>
</comment>
<evidence type="ECO:0000256" key="9">
    <source>
        <dbReference type="ARBA" id="ARBA00051693"/>
    </source>
</evidence>
<evidence type="ECO:0000313" key="11">
    <source>
        <dbReference type="EMBL" id="CAK0900940.1"/>
    </source>
</evidence>
<dbReference type="PROSITE" id="PS50011">
    <property type="entry name" value="PROTEIN_KINASE_DOM"/>
    <property type="match status" value="1"/>
</dbReference>
<evidence type="ECO:0000256" key="5">
    <source>
        <dbReference type="ARBA" id="ARBA00038035"/>
    </source>
</evidence>
<dbReference type="EMBL" id="CAUYUJ010020856">
    <property type="protein sequence ID" value="CAK0900940.1"/>
    <property type="molecule type" value="Genomic_DNA"/>
</dbReference>
<dbReference type="Gene3D" id="1.10.510.10">
    <property type="entry name" value="Transferase(Phosphotransferase) domain 1"/>
    <property type="match status" value="1"/>
</dbReference>
<evidence type="ECO:0000259" key="10">
    <source>
        <dbReference type="PROSITE" id="PS50011"/>
    </source>
</evidence>
<accession>A0ABN9XM44</accession>
<gene>
    <name evidence="11" type="ORF">PCOR1329_LOCUS78077</name>
</gene>
<evidence type="ECO:0000256" key="7">
    <source>
        <dbReference type="ARBA" id="ARBA00049014"/>
    </source>
</evidence>
<evidence type="ECO:0000256" key="6">
    <source>
        <dbReference type="ARBA" id="ARBA00038999"/>
    </source>
</evidence>
<keyword evidence="4" id="KW-0067">ATP-binding</keyword>
<evidence type="ECO:0000256" key="2">
    <source>
        <dbReference type="ARBA" id="ARBA00022741"/>
    </source>
</evidence>
<reference evidence="11" key="1">
    <citation type="submission" date="2023-10" db="EMBL/GenBank/DDBJ databases">
        <authorList>
            <person name="Chen Y."/>
            <person name="Shah S."/>
            <person name="Dougan E. K."/>
            <person name="Thang M."/>
            <person name="Chan C."/>
        </authorList>
    </citation>
    <scope>NUCLEOTIDE SEQUENCE [LARGE SCALE GENOMIC DNA]</scope>
</reference>
<evidence type="ECO:0000256" key="3">
    <source>
        <dbReference type="ARBA" id="ARBA00022777"/>
    </source>
</evidence>
<dbReference type="EC" id="2.7.12.2" evidence="6"/>
<proteinExistence type="inferred from homology"/>
<dbReference type="PANTHER" id="PTHR48013">
    <property type="entry name" value="DUAL SPECIFICITY MITOGEN-ACTIVATED PROTEIN KINASE KINASE 5-RELATED"/>
    <property type="match status" value="1"/>
</dbReference>
<evidence type="ECO:0000256" key="1">
    <source>
        <dbReference type="ARBA" id="ARBA00022679"/>
    </source>
</evidence>
<dbReference type="SUPFAM" id="SSF56112">
    <property type="entry name" value="Protein kinase-like (PK-like)"/>
    <property type="match status" value="1"/>
</dbReference>
<name>A0ABN9XM44_9DINO</name>
<evidence type="ECO:0000256" key="4">
    <source>
        <dbReference type="ARBA" id="ARBA00022840"/>
    </source>
</evidence>
<dbReference type="Gene3D" id="3.30.200.20">
    <property type="entry name" value="Phosphorylase Kinase, domain 1"/>
    <property type="match status" value="1"/>
</dbReference>
<evidence type="ECO:0000313" key="12">
    <source>
        <dbReference type="Proteomes" id="UP001189429"/>
    </source>
</evidence>
<sequence length="334" mass="36935">MPLLIDEDVDDEASISATWCVDEDGALRHNPSGMRVSPDRGVECDGQEYRLSPQDIEQDADSALGTGCQGVVQAGIHKPTGMRVAIKTVKVDNREKRTQMLHEIRGLIQAAGCPYLVQWYAGFVAKEASLVHVVMELMDRGSLADMRRRLDGQGVPAERLACVAAQMVRGLEHLQTRRLLHRDVKPDNVLHNLLGQVKLTDFGISKDLNSTVGVAGTFVGTASYMSPERSLGKDYSFRSDVWSAGMVVYELATARFPFSTTSFMELYEALCNAPEPRLDVESFPAELCDFVEQCLTRDEPRRPDARALVDHPLIAPQGEEEIRALGVWVATHPD</sequence>
<dbReference type="InterPro" id="IPR000719">
    <property type="entry name" value="Prot_kinase_dom"/>
</dbReference>
<comment type="catalytic activity">
    <reaction evidence="7">
        <text>L-seryl-[protein] + ATP = O-phospho-L-seryl-[protein] + ADP + H(+)</text>
        <dbReference type="Rhea" id="RHEA:17989"/>
        <dbReference type="Rhea" id="RHEA-COMP:9863"/>
        <dbReference type="Rhea" id="RHEA-COMP:11604"/>
        <dbReference type="ChEBI" id="CHEBI:15378"/>
        <dbReference type="ChEBI" id="CHEBI:29999"/>
        <dbReference type="ChEBI" id="CHEBI:30616"/>
        <dbReference type="ChEBI" id="CHEBI:83421"/>
        <dbReference type="ChEBI" id="CHEBI:456216"/>
        <dbReference type="EC" id="2.7.12.2"/>
    </reaction>
</comment>
<organism evidence="11 12">
    <name type="scientific">Prorocentrum cordatum</name>
    <dbReference type="NCBI Taxonomy" id="2364126"/>
    <lineage>
        <taxon>Eukaryota</taxon>
        <taxon>Sar</taxon>
        <taxon>Alveolata</taxon>
        <taxon>Dinophyceae</taxon>
        <taxon>Prorocentrales</taxon>
        <taxon>Prorocentraceae</taxon>
        <taxon>Prorocentrum</taxon>
    </lineage>
</organism>
<keyword evidence="1" id="KW-0808">Transferase</keyword>
<keyword evidence="12" id="KW-1185">Reference proteome</keyword>
<dbReference type="Pfam" id="PF00069">
    <property type="entry name" value="Pkinase"/>
    <property type="match status" value="1"/>
</dbReference>
<keyword evidence="2" id="KW-0547">Nucleotide-binding</keyword>
<keyword evidence="3" id="KW-0418">Kinase</keyword>